<dbReference type="InterPro" id="IPR003599">
    <property type="entry name" value="Ig_sub"/>
</dbReference>
<dbReference type="InterPro" id="IPR043226">
    <property type="entry name" value="NCR3"/>
</dbReference>
<keyword evidence="4" id="KW-1003">Cell membrane</keyword>
<dbReference type="GO" id="GO:0030101">
    <property type="term" value="P:natural killer cell activation"/>
    <property type="evidence" value="ECO:0007669"/>
    <property type="project" value="TreeGrafter"/>
</dbReference>
<protein>
    <recommendedName>
        <fullName evidence="3">Natural cytotoxicity triggering receptor 3</fullName>
    </recommendedName>
    <alternativeName>
        <fullName evidence="14">Natural killer cell p30-related protein</fullName>
    </alternativeName>
</protein>
<keyword evidence="5 15" id="KW-0812">Transmembrane</keyword>
<dbReference type="FunCoup" id="L9KL28">
    <property type="interactions" value="402"/>
</dbReference>
<evidence type="ECO:0000256" key="11">
    <source>
        <dbReference type="ARBA" id="ARBA00023170"/>
    </source>
</evidence>
<feature type="domain" description="Ig-like" evidence="17">
    <location>
        <begin position="14"/>
        <end position="111"/>
    </location>
</feature>
<dbReference type="PANTHER" id="PTHR47904">
    <property type="entry name" value="NATURAL CYTOTOXICITY TRIGGERING RECEPTOR 3"/>
    <property type="match status" value="1"/>
</dbReference>
<evidence type="ECO:0000313" key="19">
    <source>
        <dbReference type="Proteomes" id="UP000011518"/>
    </source>
</evidence>
<evidence type="ECO:0000259" key="17">
    <source>
        <dbReference type="PROSITE" id="PS50835"/>
    </source>
</evidence>
<reference evidence="19" key="1">
    <citation type="submission" date="2012-07" db="EMBL/GenBank/DDBJ databases">
        <title>Genome of the Chinese tree shrew, a rising model animal genetically related to primates.</title>
        <authorList>
            <person name="Zhang G."/>
            <person name="Fan Y."/>
            <person name="Yao Y."/>
            <person name="Huang Z."/>
        </authorList>
    </citation>
    <scope>NUCLEOTIDE SEQUENCE [LARGE SCALE GENOMIC DNA]</scope>
</reference>
<dbReference type="GO" id="GO:0002429">
    <property type="term" value="P:immune response-activating cell surface receptor signaling pathway"/>
    <property type="evidence" value="ECO:0007669"/>
    <property type="project" value="InterPro"/>
</dbReference>
<evidence type="ECO:0000256" key="13">
    <source>
        <dbReference type="ARBA" id="ARBA00023319"/>
    </source>
</evidence>
<dbReference type="SUPFAM" id="SSF48726">
    <property type="entry name" value="Immunoglobulin"/>
    <property type="match status" value="1"/>
</dbReference>
<dbReference type="InterPro" id="IPR013783">
    <property type="entry name" value="Ig-like_fold"/>
</dbReference>
<feature type="chain" id="PRO_5003999927" description="Natural cytotoxicity triggering receptor 3" evidence="16">
    <location>
        <begin position="18"/>
        <end position="183"/>
    </location>
</feature>
<keyword evidence="13" id="KW-0393">Immunoglobulin domain</keyword>
<accession>L9KL28</accession>
<evidence type="ECO:0000256" key="15">
    <source>
        <dbReference type="SAM" id="Phobius"/>
    </source>
</evidence>
<dbReference type="eggNOG" id="ENOG502SGFD">
    <property type="taxonomic scope" value="Eukaryota"/>
</dbReference>
<dbReference type="InterPro" id="IPR036179">
    <property type="entry name" value="Ig-like_dom_sf"/>
</dbReference>
<dbReference type="InterPro" id="IPR007110">
    <property type="entry name" value="Ig-like_dom"/>
</dbReference>
<dbReference type="Pfam" id="PF07686">
    <property type="entry name" value="V-set"/>
    <property type="match status" value="1"/>
</dbReference>
<evidence type="ECO:0000313" key="18">
    <source>
        <dbReference type="EMBL" id="ELW61847.1"/>
    </source>
</evidence>
<evidence type="ECO:0000256" key="12">
    <source>
        <dbReference type="ARBA" id="ARBA00023180"/>
    </source>
</evidence>
<keyword evidence="19" id="KW-1185">Reference proteome</keyword>
<keyword evidence="7" id="KW-0391">Immunity</keyword>
<reference evidence="19" key="2">
    <citation type="journal article" date="2013" name="Nat. Commun.">
        <title>Genome of the Chinese tree shrew.</title>
        <authorList>
            <person name="Fan Y."/>
            <person name="Huang Z.Y."/>
            <person name="Cao C.C."/>
            <person name="Chen C.S."/>
            <person name="Chen Y.X."/>
            <person name="Fan D.D."/>
            <person name="He J."/>
            <person name="Hou H.L."/>
            <person name="Hu L."/>
            <person name="Hu X.T."/>
            <person name="Jiang X.T."/>
            <person name="Lai R."/>
            <person name="Lang Y.S."/>
            <person name="Liang B."/>
            <person name="Liao S.G."/>
            <person name="Mu D."/>
            <person name="Ma Y.Y."/>
            <person name="Niu Y.Y."/>
            <person name="Sun X.Q."/>
            <person name="Xia J.Q."/>
            <person name="Xiao J."/>
            <person name="Xiong Z.Q."/>
            <person name="Xu L."/>
            <person name="Yang L."/>
            <person name="Zhang Y."/>
            <person name="Zhao W."/>
            <person name="Zhao X.D."/>
            <person name="Zheng Y.T."/>
            <person name="Zhou J.M."/>
            <person name="Zhu Y.B."/>
            <person name="Zhang G.J."/>
            <person name="Wang J."/>
            <person name="Yao Y.G."/>
        </authorList>
    </citation>
    <scope>NUCLEOTIDE SEQUENCE [LARGE SCALE GENOMIC DNA]</scope>
</reference>
<proteinExistence type="inferred from homology"/>
<dbReference type="Proteomes" id="UP000011518">
    <property type="component" value="Unassembled WGS sequence"/>
</dbReference>
<evidence type="ECO:0000256" key="3">
    <source>
        <dbReference type="ARBA" id="ARBA00019135"/>
    </source>
</evidence>
<organism evidence="18 19">
    <name type="scientific">Tupaia chinensis</name>
    <name type="common">Chinese tree shrew</name>
    <name type="synonym">Tupaia belangeri chinensis</name>
    <dbReference type="NCBI Taxonomy" id="246437"/>
    <lineage>
        <taxon>Eukaryota</taxon>
        <taxon>Metazoa</taxon>
        <taxon>Chordata</taxon>
        <taxon>Craniata</taxon>
        <taxon>Vertebrata</taxon>
        <taxon>Euteleostomi</taxon>
        <taxon>Mammalia</taxon>
        <taxon>Eutheria</taxon>
        <taxon>Euarchontoglires</taxon>
        <taxon>Scandentia</taxon>
        <taxon>Tupaiidae</taxon>
        <taxon>Tupaia</taxon>
    </lineage>
</organism>
<evidence type="ECO:0000256" key="1">
    <source>
        <dbReference type="ARBA" id="ARBA00004251"/>
    </source>
</evidence>
<evidence type="ECO:0000256" key="4">
    <source>
        <dbReference type="ARBA" id="ARBA00022475"/>
    </source>
</evidence>
<dbReference type="GO" id="GO:0005886">
    <property type="term" value="C:plasma membrane"/>
    <property type="evidence" value="ECO:0007669"/>
    <property type="project" value="UniProtKB-SubCell"/>
</dbReference>
<keyword evidence="6 16" id="KW-0732">Signal</keyword>
<dbReference type="AlphaFoldDB" id="L9KL28"/>
<dbReference type="Gene3D" id="2.60.40.10">
    <property type="entry name" value="Immunoglobulins"/>
    <property type="match status" value="1"/>
</dbReference>
<keyword evidence="11 18" id="KW-0675">Receptor</keyword>
<dbReference type="STRING" id="246437.L9KL28"/>
<evidence type="ECO:0000256" key="16">
    <source>
        <dbReference type="SAM" id="SignalP"/>
    </source>
</evidence>
<evidence type="ECO:0000256" key="8">
    <source>
        <dbReference type="ARBA" id="ARBA00022989"/>
    </source>
</evidence>
<keyword evidence="8 15" id="KW-1133">Transmembrane helix</keyword>
<name>L9KL28_TUPCH</name>
<feature type="signal peptide" evidence="16">
    <location>
        <begin position="1"/>
        <end position="17"/>
    </location>
</feature>
<dbReference type="InParanoid" id="L9KL28"/>
<dbReference type="GO" id="GO:0045954">
    <property type="term" value="P:positive regulation of natural killer cell mediated cytotoxicity"/>
    <property type="evidence" value="ECO:0007669"/>
    <property type="project" value="InterPro"/>
</dbReference>
<evidence type="ECO:0000256" key="5">
    <source>
        <dbReference type="ARBA" id="ARBA00022692"/>
    </source>
</evidence>
<gene>
    <name evidence="18" type="ORF">TREES_T100017805</name>
</gene>
<keyword evidence="12" id="KW-0325">Glycoprotein</keyword>
<evidence type="ECO:0000256" key="9">
    <source>
        <dbReference type="ARBA" id="ARBA00023136"/>
    </source>
</evidence>
<dbReference type="PANTHER" id="PTHR47904:SF1">
    <property type="entry name" value="NATURAL CYTOTOXICITY TRIGGERING RECEPTOR 3"/>
    <property type="match status" value="1"/>
</dbReference>
<evidence type="ECO:0000256" key="7">
    <source>
        <dbReference type="ARBA" id="ARBA00022859"/>
    </source>
</evidence>
<evidence type="ECO:0000256" key="2">
    <source>
        <dbReference type="ARBA" id="ARBA00006531"/>
    </source>
</evidence>
<feature type="transmembrane region" description="Helical" evidence="15">
    <location>
        <begin position="156"/>
        <end position="179"/>
    </location>
</feature>
<comment type="similarity">
    <text evidence="2">Belongs to the natural cytotoxicity receptor (NCR) family.</text>
</comment>
<dbReference type="InterPro" id="IPR013106">
    <property type="entry name" value="Ig_V-set"/>
</dbReference>
<evidence type="ECO:0000256" key="14">
    <source>
        <dbReference type="ARBA" id="ARBA00032296"/>
    </source>
</evidence>
<sequence length="183" mass="19702">MAWTLLLMFIVVHPGSCVLWVSQPPEMLTQEGATAFLPCSFNVSPGSPAIGSVIWYRDAVAPGKEVRNQTPEFRGRLVPLASSRFLWDHQADLHIWDARGQDAGTYVCTVEVLGLGFGTGNGTRLVVEKGTSTEPEPLPLHCPGARLSQLGASTALFLRAALCASGFLFVALGSSFYYLGKCE</sequence>
<dbReference type="SMART" id="SM00409">
    <property type="entry name" value="IG"/>
    <property type="match status" value="1"/>
</dbReference>
<evidence type="ECO:0000256" key="6">
    <source>
        <dbReference type="ARBA" id="ARBA00022729"/>
    </source>
</evidence>
<dbReference type="EMBL" id="KB320852">
    <property type="protein sequence ID" value="ELW61847.1"/>
    <property type="molecule type" value="Genomic_DNA"/>
</dbReference>
<comment type="subcellular location">
    <subcellularLocation>
        <location evidence="1">Cell membrane</location>
        <topology evidence="1">Single-pass type I membrane protein</topology>
    </subcellularLocation>
</comment>
<dbReference type="PROSITE" id="PS50835">
    <property type="entry name" value="IG_LIKE"/>
    <property type="match status" value="1"/>
</dbReference>
<keyword evidence="9 15" id="KW-0472">Membrane</keyword>
<evidence type="ECO:0000256" key="10">
    <source>
        <dbReference type="ARBA" id="ARBA00023157"/>
    </source>
</evidence>
<keyword evidence="10" id="KW-1015">Disulfide bond</keyword>